<feature type="compositionally biased region" description="Polar residues" evidence="1">
    <location>
        <begin position="378"/>
        <end position="387"/>
    </location>
</feature>
<feature type="region of interest" description="Disordered" evidence="1">
    <location>
        <begin position="363"/>
        <end position="397"/>
    </location>
</feature>
<evidence type="ECO:0000313" key="2">
    <source>
        <dbReference type="EMBL" id="TEB36610.1"/>
    </source>
</evidence>
<protein>
    <submittedName>
        <fullName evidence="2">Uncharacterized protein</fullName>
    </submittedName>
</protein>
<sequence>MAILLPLFPLFTLNHPNSTYLNPVSIAVDRGSMRRVEEITAPPCTATLKILKVGQSDDQCCSRNLTSTRGREQPLNPDITLTPFGSANESALLSFPLTWRMAGPYAFRTQQGKGIYDYLHDAASRMKRDDVMMVILGPSSDDTAKFIQHLLPRDTPIPNPHGRDLGHNDPPCTSYIQPFPSWRNQHFKRLDAKRLMIVQTPGIDITGLSAPECLEEFIQTATRARPDGLTFPTCVIIMFPIEYRSTQAGLTVEHGGEPHLRPGRTPLSQAIGGAPTCALVTTGWSHIADDIGRSRERILSKMLWGDKAEDALAFRQLDDSPQESTWLCVDALIGRLAEQAPRRAALPAISFVTRWLSSVAKESQAEGTAPRPFRRPRTISSRYSSKPPSLYVTPPTSPVEETFPVIQPRPRRVSGLRATLHTNRLSGRISFVEVATDGGSSWVEGDRVSSEGMSTELKARRSWFENFECSGLGSSSWEEFDGDIHRRSLGSGSWDEVEGGVEDGDRGESEEELEEEQGEDAAPEDNACGSVVGNAVRLSEEEELSEVITEYSGETEWGERGGGNLPGCPDINRTGEEPASHIPEPRIVVEHELMTTVASAFPSDIPHTRVGAVGVPTPLLSTTPTSVTIALPPELFRVSHNGSLSSMASFSSVEETESTVASSSNNANGGGTHYLGGASHFGIKTFNVVNVNVTVNV</sequence>
<dbReference type="Proteomes" id="UP000298030">
    <property type="component" value="Unassembled WGS sequence"/>
</dbReference>
<comment type="caution">
    <text evidence="2">The sequence shown here is derived from an EMBL/GenBank/DDBJ whole genome shotgun (WGS) entry which is preliminary data.</text>
</comment>
<gene>
    <name evidence="2" type="ORF">FA13DRAFT_1726976</name>
</gene>
<proteinExistence type="predicted"/>
<reference evidence="2 3" key="1">
    <citation type="journal article" date="2019" name="Nat. Ecol. Evol.">
        <title>Megaphylogeny resolves global patterns of mushroom evolution.</title>
        <authorList>
            <person name="Varga T."/>
            <person name="Krizsan K."/>
            <person name="Foldi C."/>
            <person name="Dima B."/>
            <person name="Sanchez-Garcia M."/>
            <person name="Sanchez-Ramirez S."/>
            <person name="Szollosi G.J."/>
            <person name="Szarkandi J.G."/>
            <person name="Papp V."/>
            <person name="Albert L."/>
            <person name="Andreopoulos W."/>
            <person name="Angelini C."/>
            <person name="Antonin V."/>
            <person name="Barry K.W."/>
            <person name="Bougher N.L."/>
            <person name="Buchanan P."/>
            <person name="Buyck B."/>
            <person name="Bense V."/>
            <person name="Catcheside P."/>
            <person name="Chovatia M."/>
            <person name="Cooper J."/>
            <person name="Damon W."/>
            <person name="Desjardin D."/>
            <person name="Finy P."/>
            <person name="Geml J."/>
            <person name="Haridas S."/>
            <person name="Hughes K."/>
            <person name="Justo A."/>
            <person name="Karasinski D."/>
            <person name="Kautmanova I."/>
            <person name="Kiss B."/>
            <person name="Kocsube S."/>
            <person name="Kotiranta H."/>
            <person name="LaButti K.M."/>
            <person name="Lechner B.E."/>
            <person name="Liimatainen K."/>
            <person name="Lipzen A."/>
            <person name="Lukacs Z."/>
            <person name="Mihaltcheva S."/>
            <person name="Morgado L.N."/>
            <person name="Niskanen T."/>
            <person name="Noordeloos M.E."/>
            <person name="Ohm R.A."/>
            <person name="Ortiz-Santana B."/>
            <person name="Ovrebo C."/>
            <person name="Racz N."/>
            <person name="Riley R."/>
            <person name="Savchenko A."/>
            <person name="Shiryaev A."/>
            <person name="Soop K."/>
            <person name="Spirin V."/>
            <person name="Szebenyi C."/>
            <person name="Tomsovsky M."/>
            <person name="Tulloss R.E."/>
            <person name="Uehling J."/>
            <person name="Grigoriev I.V."/>
            <person name="Vagvolgyi C."/>
            <person name="Papp T."/>
            <person name="Martin F.M."/>
            <person name="Miettinen O."/>
            <person name="Hibbett D.S."/>
            <person name="Nagy L.G."/>
        </authorList>
    </citation>
    <scope>NUCLEOTIDE SEQUENCE [LARGE SCALE GENOMIC DNA]</scope>
    <source>
        <strain evidence="2 3">FP101781</strain>
    </source>
</reference>
<evidence type="ECO:0000313" key="3">
    <source>
        <dbReference type="Proteomes" id="UP000298030"/>
    </source>
</evidence>
<feature type="region of interest" description="Disordered" evidence="1">
    <location>
        <begin position="487"/>
        <end position="528"/>
    </location>
</feature>
<keyword evidence="3" id="KW-1185">Reference proteome</keyword>
<evidence type="ECO:0000256" key="1">
    <source>
        <dbReference type="SAM" id="MobiDB-lite"/>
    </source>
</evidence>
<dbReference type="AlphaFoldDB" id="A0A4Y7TQZ7"/>
<dbReference type="EMBL" id="QPFP01000005">
    <property type="protein sequence ID" value="TEB36610.1"/>
    <property type="molecule type" value="Genomic_DNA"/>
</dbReference>
<name>A0A4Y7TQZ7_COPMI</name>
<accession>A0A4Y7TQZ7</accession>
<feature type="compositionally biased region" description="Acidic residues" evidence="1">
    <location>
        <begin position="508"/>
        <end position="523"/>
    </location>
</feature>
<organism evidence="2 3">
    <name type="scientific">Coprinellus micaceus</name>
    <name type="common">Glistening ink-cap mushroom</name>
    <name type="synonym">Coprinus micaceus</name>
    <dbReference type="NCBI Taxonomy" id="71717"/>
    <lineage>
        <taxon>Eukaryota</taxon>
        <taxon>Fungi</taxon>
        <taxon>Dikarya</taxon>
        <taxon>Basidiomycota</taxon>
        <taxon>Agaricomycotina</taxon>
        <taxon>Agaricomycetes</taxon>
        <taxon>Agaricomycetidae</taxon>
        <taxon>Agaricales</taxon>
        <taxon>Agaricineae</taxon>
        <taxon>Psathyrellaceae</taxon>
        <taxon>Coprinellus</taxon>
    </lineage>
</organism>